<dbReference type="KEGG" id="meg:DKB62_08960"/>
<dbReference type="OrthoDB" id="1631460at2"/>
<reference evidence="1 2" key="1">
    <citation type="submission" date="2018-05" db="EMBL/GenBank/DDBJ databases">
        <title>Complete genome sequence of Megasphaera sp. AJH120T, isolated from the ceca of a chicken.</title>
        <authorList>
            <person name="Maki J."/>
            <person name="Looft T."/>
        </authorList>
    </citation>
    <scope>NUCLEOTIDE SEQUENCE [LARGE SCALE GENOMIC DNA]</scope>
    <source>
        <strain evidence="1 2">AJH120</strain>
    </source>
</reference>
<evidence type="ECO:0000313" key="2">
    <source>
        <dbReference type="Proteomes" id="UP000254337"/>
    </source>
</evidence>
<dbReference type="AlphaFoldDB" id="A0A346B0P0"/>
<dbReference type="Proteomes" id="UP000254337">
    <property type="component" value="Chromosome"/>
</dbReference>
<keyword evidence="2" id="KW-1185">Reference proteome</keyword>
<name>A0A346B0P0_9FIRM</name>
<protein>
    <submittedName>
        <fullName evidence="1">Uncharacterized protein</fullName>
    </submittedName>
</protein>
<organism evidence="1 2">
    <name type="scientific">Megasphaera stantonii</name>
    <dbReference type="NCBI Taxonomy" id="2144175"/>
    <lineage>
        <taxon>Bacteria</taxon>
        <taxon>Bacillati</taxon>
        <taxon>Bacillota</taxon>
        <taxon>Negativicutes</taxon>
        <taxon>Veillonellales</taxon>
        <taxon>Veillonellaceae</taxon>
        <taxon>Megasphaera</taxon>
    </lineage>
</organism>
<dbReference type="EMBL" id="CP029462">
    <property type="protein sequence ID" value="AXL21683.1"/>
    <property type="molecule type" value="Genomic_DNA"/>
</dbReference>
<dbReference type="RefSeq" id="WP_087477690.1">
    <property type="nucleotide sequence ID" value="NZ_CP029462.1"/>
</dbReference>
<evidence type="ECO:0000313" key="1">
    <source>
        <dbReference type="EMBL" id="AXL21683.1"/>
    </source>
</evidence>
<gene>
    <name evidence="1" type="ORF">DKB62_08960</name>
</gene>
<sequence length="230" mass="24489">MTSLGKKAIACSLCAIIMIIPAINSSIVSAMSNSLSSENSTYKPFKSAVMEAERQKEQEILRRIPKGNAYIPAETILNIELTENISSKTMKKGNPVPLKTLDHVIINDVIVIPAGTPVEGVVTKAKKSGMFGRSGKLEFTINSVNTINNVRVPLQYSAMKEAGSDGGAVAVAAVVSLVGGLFMKGKNVEFPAGTHFQAKVTADTDLHVTLKELPDAMNPDKPHGISITLK</sequence>
<accession>A0A346B0P0</accession>
<proteinExistence type="predicted"/>